<evidence type="ECO:0000256" key="1">
    <source>
        <dbReference type="ARBA" id="ARBA00009005"/>
    </source>
</evidence>
<dbReference type="GO" id="GO:0006508">
    <property type="term" value="P:proteolysis"/>
    <property type="evidence" value="ECO:0007669"/>
    <property type="project" value="InterPro"/>
</dbReference>
<sequence>LVSFFSGHGTQVPDKTGKEKDGLSEVLVFYNAKKKKSTQSVVKVVAGITDETVEDTVMHDLILSKSYPQTRVVLISDCCHSKSLFNFSYDQSNVGIGGGGGIQRPPNNTICLSATLDTQTVKPQLTDPAEPSPFSYNFCNLIKKSPRMSFLELQEYVEKAIPKIYSIELKGHQTKLYCKPIIALKD</sequence>
<dbReference type="GO" id="GO:0005737">
    <property type="term" value="C:cytoplasm"/>
    <property type="evidence" value="ECO:0007669"/>
    <property type="project" value="TreeGrafter"/>
</dbReference>
<dbReference type="InterPro" id="IPR011600">
    <property type="entry name" value="Pept_C14_caspase"/>
</dbReference>
<gene>
    <name evidence="3" type="ORF">EZS28_026443</name>
</gene>
<reference evidence="3 4" key="1">
    <citation type="submission" date="2019-03" db="EMBL/GenBank/DDBJ databases">
        <title>Single cell metagenomics reveals metabolic interactions within the superorganism composed of flagellate Streblomastix strix and complex community of Bacteroidetes bacteria on its surface.</title>
        <authorList>
            <person name="Treitli S.C."/>
            <person name="Kolisko M."/>
            <person name="Husnik F."/>
            <person name="Keeling P."/>
            <person name="Hampl V."/>
        </authorList>
    </citation>
    <scope>NUCLEOTIDE SEQUENCE [LARGE SCALE GENOMIC DNA]</scope>
    <source>
        <strain evidence="3">ST1C</strain>
    </source>
</reference>
<dbReference type="PANTHER" id="PTHR48104:SF30">
    <property type="entry name" value="METACASPASE-1"/>
    <property type="match status" value="1"/>
</dbReference>
<name>A0A5J4V5C2_9EUKA</name>
<organism evidence="3 4">
    <name type="scientific">Streblomastix strix</name>
    <dbReference type="NCBI Taxonomy" id="222440"/>
    <lineage>
        <taxon>Eukaryota</taxon>
        <taxon>Metamonada</taxon>
        <taxon>Preaxostyla</taxon>
        <taxon>Oxymonadida</taxon>
        <taxon>Streblomastigidae</taxon>
        <taxon>Streblomastix</taxon>
    </lineage>
</organism>
<dbReference type="EMBL" id="SNRW01009421">
    <property type="protein sequence ID" value="KAA6378029.1"/>
    <property type="molecule type" value="Genomic_DNA"/>
</dbReference>
<dbReference type="Proteomes" id="UP000324800">
    <property type="component" value="Unassembled WGS sequence"/>
</dbReference>
<comment type="similarity">
    <text evidence="1">Belongs to the peptidase C14B family.</text>
</comment>
<dbReference type="InterPro" id="IPR050452">
    <property type="entry name" value="Metacaspase"/>
</dbReference>
<dbReference type="PANTHER" id="PTHR48104">
    <property type="entry name" value="METACASPASE-4"/>
    <property type="match status" value="1"/>
</dbReference>
<proteinExistence type="inferred from homology"/>
<evidence type="ECO:0000313" key="3">
    <source>
        <dbReference type="EMBL" id="KAA6378029.1"/>
    </source>
</evidence>
<feature type="domain" description="Peptidase C14 caspase" evidence="2">
    <location>
        <begin position="4"/>
        <end position="162"/>
    </location>
</feature>
<dbReference type="OrthoDB" id="3223806at2759"/>
<accession>A0A5J4V5C2</accession>
<evidence type="ECO:0000259" key="2">
    <source>
        <dbReference type="Pfam" id="PF00656"/>
    </source>
</evidence>
<comment type="caution">
    <text evidence="3">The sequence shown here is derived from an EMBL/GenBank/DDBJ whole genome shotgun (WGS) entry which is preliminary data.</text>
</comment>
<dbReference type="GO" id="GO:0004197">
    <property type="term" value="F:cysteine-type endopeptidase activity"/>
    <property type="evidence" value="ECO:0007669"/>
    <property type="project" value="InterPro"/>
</dbReference>
<evidence type="ECO:0000313" key="4">
    <source>
        <dbReference type="Proteomes" id="UP000324800"/>
    </source>
</evidence>
<dbReference type="Pfam" id="PF00656">
    <property type="entry name" value="Peptidase_C14"/>
    <property type="match status" value="1"/>
</dbReference>
<feature type="non-terminal residue" evidence="3">
    <location>
        <position position="1"/>
    </location>
</feature>
<protein>
    <recommendedName>
        <fullName evidence="2">Peptidase C14 caspase domain-containing protein</fullName>
    </recommendedName>
</protein>
<dbReference type="AlphaFoldDB" id="A0A5J4V5C2"/>
<dbReference type="Gene3D" id="3.40.50.1460">
    <property type="match status" value="1"/>
</dbReference>